<dbReference type="GO" id="GO:0030170">
    <property type="term" value="F:pyridoxal phosphate binding"/>
    <property type="evidence" value="ECO:0007669"/>
    <property type="project" value="TreeGrafter"/>
</dbReference>
<dbReference type="EMBL" id="JARBHA010000017">
    <property type="protein sequence ID" value="KAJ9678085.1"/>
    <property type="molecule type" value="Genomic_DNA"/>
</dbReference>
<dbReference type="Pfam" id="PF00343">
    <property type="entry name" value="Phosphorylase"/>
    <property type="match status" value="1"/>
</dbReference>
<comment type="function">
    <text evidence="2">Allosteric enzyme that catalyzes the rate-limiting step in glycogen catabolism, the phosphorolytic cleavage of glycogen to produce glucose-1-phosphate, and plays a central role in maintaining cellular and organismal glucose homeostasis.</text>
</comment>
<comment type="catalytic activity">
    <reaction evidence="2">
        <text>[(1-&gt;4)-alpha-D-glucosyl](n) + phosphate = [(1-&gt;4)-alpha-D-glucosyl](n-1) + alpha-D-glucose 1-phosphate</text>
        <dbReference type="Rhea" id="RHEA:41732"/>
        <dbReference type="Rhea" id="RHEA-COMP:9584"/>
        <dbReference type="Rhea" id="RHEA-COMP:9586"/>
        <dbReference type="ChEBI" id="CHEBI:15444"/>
        <dbReference type="ChEBI" id="CHEBI:43474"/>
        <dbReference type="ChEBI" id="CHEBI:58601"/>
        <dbReference type="EC" id="2.4.1.1"/>
    </reaction>
</comment>
<dbReference type="PANTHER" id="PTHR11468">
    <property type="entry name" value="GLYCOGEN PHOSPHORYLASE"/>
    <property type="match status" value="1"/>
</dbReference>
<comment type="caution">
    <text evidence="3">The sequence shown here is derived from an EMBL/GenBank/DDBJ whole genome shotgun (WGS) entry which is preliminary data.</text>
</comment>
<dbReference type="GO" id="GO:0005980">
    <property type="term" value="P:glycogen catabolic process"/>
    <property type="evidence" value="ECO:0007669"/>
    <property type="project" value="TreeGrafter"/>
</dbReference>
<keyword evidence="2" id="KW-0808">Transferase</keyword>
<sequence length="119" mass="13657">MGNFNDGQYEAAAHFHSRARQICAFLYPGDATESGKLLRLKQQFFLCNASLQNIIFRFKERKDGGSWQWFEFPSKVVVQLNDTHPTLAFPELMRLLMNDEGFGWDEVWDMTSKASSVGS</sequence>
<keyword evidence="2" id="KW-0328">Glycosyltransferase</keyword>
<comment type="similarity">
    <text evidence="1 2">Belongs to the glycogen phosphorylase family.</text>
</comment>
<accession>A0AA39DC29</accession>
<dbReference type="PANTHER" id="PTHR11468:SF4">
    <property type="entry name" value="ALPHA-GLUCAN PHOSPHORYLASE 2, CYTOSOLIC"/>
    <property type="match status" value="1"/>
</dbReference>
<reference evidence="3 4" key="1">
    <citation type="journal article" date="2023" name="BMC Biotechnol.">
        <title>Vitis rotundifolia cv Carlos genome sequencing.</title>
        <authorList>
            <person name="Huff M."/>
            <person name="Hulse-Kemp A."/>
            <person name="Scheffler B."/>
            <person name="Youngblood R."/>
            <person name="Simpson S."/>
            <person name="Babiker E."/>
            <person name="Staton M."/>
        </authorList>
    </citation>
    <scope>NUCLEOTIDE SEQUENCE [LARGE SCALE GENOMIC DNA]</scope>
    <source>
        <tissue evidence="3">Leaf</tissue>
    </source>
</reference>
<dbReference type="GO" id="GO:0008184">
    <property type="term" value="F:glycogen phosphorylase activity"/>
    <property type="evidence" value="ECO:0007669"/>
    <property type="project" value="InterPro"/>
</dbReference>
<evidence type="ECO:0000256" key="1">
    <source>
        <dbReference type="ARBA" id="ARBA00006047"/>
    </source>
</evidence>
<evidence type="ECO:0000256" key="2">
    <source>
        <dbReference type="RuleBase" id="RU000587"/>
    </source>
</evidence>
<proteinExistence type="inferred from homology"/>
<keyword evidence="4" id="KW-1185">Reference proteome</keyword>
<name>A0AA39DC29_VITRO</name>
<dbReference type="AlphaFoldDB" id="A0AA39DC29"/>
<dbReference type="Proteomes" id="UP001168098">
    <property type="component" value="Unassembled WGS sequence"/>
</dbReference>
<dbReference type="Gene3D" id="3.40.50.2000">
    <property type="entry name" value="Glycogen Phosphorylase B"/>
    <property type="match status" value="1"/>
</dbReference>
<organism evidence="3 4">
    <name type="scientific">Vitis rotundifolia</name>
    <name type="common">Muscadine grape</name>
    <dbReference type="NCBI Taxonomy" id="103349"/>
    <lineage>
        <taxon>Eukaryota</taxon>
        <taxon>Viridiplantae</taxon>
        <taxon>Streptophyta</taxon>
        <taxon>Embryophyta</taxon>
        <taxon>Tracheophyta</taxon>
        <taxon>Spermatophyta</taxon>
        <taxon>Magnoliopsida</taxon>
        <taxon>eudicotyledons</taxon>
        <taxon>Gunneridae</taxon>
        <taxon>Pentapetalae</taxon>
        <taxon>rosids</taxon>
        <taxon>Vitales</taxon>
        <taxon>Vitaceae</taxon>
        <taxon>Viteae</taxon>
        <taxon>Vitis</taxon>
    </lineage>
</organism>
<comment type="cofactor">
    <cofactor evidence="2">
        <name>pyridoxal 5'-phosphate</name>
        <dbReference type="ChEBI" id="CHEBI:597326"/>
    </cofactor>
</comment>
<dbReference type="SUPFAM" id="SSF53756">
    <property type="entry name" value="UDP-Glycosyltransferase/glycogen phosphorylase"/>
    <property type="match status" value="1"/>
</dbReference>
<protein>
    <recommendedName>
        <fullName evidence="2">Alpha-1,4 glucan phosphorylase</fullName>
        <ecNumber evidence="2">2.4.1.1</ecNumber>
    </recommendedName>
</protein>
<dbReference type="InterPro" id="IPR000811">
    <property type="entry name" value="Glyco_trans_35"/>
</dbReference>
<evidence type="ECO:0000313" key="3">
    <source>
        <dbReference type="EMBL" id="KAJ9678085.1"/>
    </source>
</evidence>
<dbReference type="GO" id="GO:0005737">
    <property type="term" value="C:cytoplasm"/>
    <property type="evidence" value="ECO:0007669"/>
    <property type="project" value="TreeGrafter"/>
</dbReference>
<evidence type="ECO:0000313" key="4">
    <source>
        <dbReference type="Proteomes" id="UP001168098"/>
    </source>
</evidence>
<keyword evidence="2" id="KW-0663">Pyridoxal phosphate</keyword>
<dbReference type="EC" id="2.4.1.1" evidence="2"/>
<keyword evidence="2" id="KW-0119">Carbohydrate metabolism</keyword>
<gene>
    <name evidence="3" type="ORF">PVL29_022848</name>
</gene>